<comment type="caution">
    <text evidence="1">The sequence shown here is derived from an EMBL/GenBank/DDBJ whole genome shotgun (WGS) entry which is preliminary data.</text>
</comment>
<accession>A0A7J7ZCZ3</accession>
<gene>
    <name evidence="1" type="ORF">mRhiFer1_009743</name>
</gene>
<protein>
    <submittedName>
        <fullName evidence="1">Uncharacterized protein</fullName>
    </submittedName>
</protein>
<dbReference type="Proteomes" id="UP000585614">
    <property type="component" value="Unassembled WGS sequence"/>
</dbReference>
<evidence type="ECO:0000313" key="2">
    <source>
        <dbReference type="Proteomes" id="UP000585614"/>
    </source>
</evidence>
<dbReference type="EMBL" id="JACAGC010000004">
    <property type="protein sequence ID" value="KAF6372004.1"/>
    <property type="molecule type" value="Genomic_DNA"/>
</dbReference>
<evidence type="ECO:0000313" key="1">
    <source>
        <dbReference type="EMBL" id="KAF6372004.1"/>
    </source>
</evidence>
<dbReference type="AlphaFoldDB" id="A0A7J7ZCZ3"/>
<proteinExistence type="predicted"/>
<name>A0A7J7ZCZ3_RHIFE</name>
<sequence length="127" mass="14423">MGPTCSSVNMSCLSFARPFDTCMPFTSPPGLSLISCIGLMWMMDKQSQEILKDQPFHPFAQNRNFTVRYSRLGSQFCQKISSEVHEYGRVSDKIAELKKSGDPNDDPSVEKSLPFLLYSDQFLNKRI</sequence>
<reference evidence="1 2" key="1">
    <citation type="journal article" date="2020" name="Nature">
        <title>Six reference-quality genomes reveal evolution of bat adaptations.</title>
        <authorList>
            <person name="Jebb D."/>
            <person name="Huang Z."/>
            <person name="Pippel M."/>
            <person name="Hughes G.M."/>
            <person name="Lavrichenko K."/>
            <person name="Devanna P."/>
            <person name="Winkler S."/>
            <person name="Jermiin L.S."/>
            <person name="Skirmuntt E.C."/>
            <person name="Katzourakis A."/>
            <person name="Burkitt-Gray L."/>
            <person name="Ray D.A."/>
            <person name="Sullivan K.A.M."/>
            <person name="Roscito J.G."/>
            <person name="Kirilenko B.M."/>
            <person name="Davalos L.M."/>
            <person name="Corthals A.P."/>
            <person name="Power M.L."/>
            <person name="Jones G."/>
            <person name="Ransome R.D."/>
            <person name="Dechmann D.K.N."/>
            <person name="Locatelli A.G."/>
            <person name="Puechmaille S.J."/>
            <person name="Fedrigo O."/>
            <person name="Jarvis E.D."/>
            <person name="Hiller M."/>
            <person name="Vernes S.C."/>
            <person name="Myers E.W."/>
            <person name="Teeling E.C."/>
        </authorList>
    </citation>
    <scope>NUCLEOTIDE SEQUENCE [LARGE SCALE GENOMIC DNA]</scope>
    <source>
        <strain evidence="1">MRhiFer1</strain>
        <tissue evidence="1">Lung</tissue>
    </source>
</reference>
<organism evidence="1 2">
    <name type="scientific">Rhinolophus ferrumequinum</name>
    <name type="common">Greater horseshoe bat</name>
    <dbReference type="NCBI Taxonomy" id="59479"/>
    <lineage>
        <taxon>Eukaryota</taxon>
        <taxon>Metazoa</taxon>
        <taxon>Chordata</taxon>
        <taxon>Craniata</taxon>
        <taxon>Vertebrata</taxon>
        <taxon>Euteleostomi</taxon>
        <taxon>Mammalia</taxon>
        <taxon>Eutheria</taxon>
        <taxon>Laurasiatheria</taxon>
        <taxon>Chiroptera</taxon>
        <taxon>Yinpterochiroptera</taxon>
        <taxon>Rhinolophoidea</taxon>
        <taxon>Rhinolophidae</taxon>
        <taxon>Rhinolophinae</taxon>
        <taxon>Rhinolophus</taxon>
    </lineage>
</organism>